<comment type="similarity">
    <text evidence="2 8">Belongs to the ParB family.</text>
</comment>
<name>A0A7U9J844_GEOTM</name>
<evidence type="ECO:0000256" key="7">
    <source>
        <dbReference type="ARBA" id="ARBA00023306"/>
    </source>
</evidence>
<keyword evidence="3 8" id="KW-0963">Cytoplasm</keyword>
<proteinExistence type="inferred from homology"/>
<comment type="caution">
    <text evidence="10">The sequence shown here is derived from an EMBL/GenBank/DDBJ whole genome shotgun (WGS) entry which is preliminary data.</text>
</comment>
<evidence type="ECO:0000256" key="4">
    <source>
        <dbReference type="ARBA" id="ARBA00022618"/>
    </source>
</evidence>
<dbReference type="FunFam" id="3.90.1530.30:FF:000001">
    <property type="entry name" value="Chromosome partitioning protein ParB"/>
    <property type="match status" value="1"/>
</dbReference>
<dbReference type="Pfam" id="PF17762">
    <property type="entry name" value="HTH_ParB"/>
    <property type="match status" value="1"/>
</dbReference>
<dbReference type="SUPFAM" id="SSF110849">
    <property type="entry name" value="ParB/Sulfiredoxin"/>
    <property type="match status" value="1"/>
</dbReference>
<protein>
    <recommendedName>
        <fullName evidence="8">Nucleoid occlusion protein</fullName>
        <shortName evidence="8">Noc</shortName>
    </recommendedName>
</protein>
<dbReference type="SUPFAM" id="SSF109709">
    <property type="entry name" value="KorB DNA-binding domain-like"/>
    <property type="match status" value="1"/>
</dbReference>
<evidence type="ECO:0000256" key="1">
    <source>
        <dbReference type="ARBA" id="ARBA00004453"/>
    </source>
</evidence>
<dbReference type="InterPro" id="IPR004437">
    <property type="entry name" value="ParB/RepB/Spo0J"/>
</dbReference>
<dbReference type="NCBIfam" id="TIGR04285">
    <property type="entry name" value="nucleoid_noc"/>
    <property type="match status" value="1"/>
</dbReference>
<evidence type="ECO:0000313" key="11">
    <source>
        <dbReference type="Proteomes" id="UP000018339"/>
    </source>
</evidence>
<comment type="subcellular location">
    <subcellularLocation>
        <location evidence="1 8">Cytoplasm</location>
        <location evidence="1 8">Nucleoid</location>
    </subcellularLocation>
</comment>
<organism evidence="10 11">
    <name type="scientific">Geobacillus thermopakistaniensis (strain MAS1)</name>
    <dbReference type="NCBI Taxonomy" id="1408282"/>
    <lineage>
        <taxon>Bacteria</taxon>
        <taxon>Bacillati</taxon>
        <taxon>Bacillota</taxon>
        <taxon>Bacilli</taxon>
        <taxon>Bacillales</taxon>
        <taxon>Anoxybacillaceae</taxon>
        <taxon>Geobacillus</taxon>
    </lineage>
</organism>
<evidence type="ECO:0000313" key="10">
    <source>
        <dbReference type="EMBL" id="ESU70742.1"/>
    </source>
</evidence>
<feature type="domain" description="ParB-like N-terminal" evidence="9">
    <location>
        <begin position="74"/>
        <end position="164"/>
    </location>
</feature>
<evidence type="ECO:0000256" key="5">
    <source>
        <dbReference type="ARBA" id="ARBA00023125"/>
    </source>
</evidence>
<comment type="function">
    <text evidence="8">Effects nucleoid occlusion by binding relatively nonspecifically to DNA and preventing the assembly of the division machinery in the vicinity of the nucleoid, especially under conditions that disturb the cell cycle. It helps to coordinate cell division and chromosome segregation by preventing the formation of the Z ring through the nucleoid, which would cause chromosome breakage.</text>
</comment>
<dbReference type="HAMAP" id="MF_02015">
    <property type="entry name" value="ParB_Noc"/>
    <property type="match status" value="1"/>
</dbReference>
<keyword evidence="4 8" id="KW-0132">Cell division</keyword>
<dbReference type="GO" id="GO:0009295">
    <property type="term" value="C:nucleoid"/>
    <property type="evidence" value="ECO:0007669"/>
    <property type="project" value="UniProtKB-SubCell"/>
</dbReference>
<accession>A0A7U9J844</accession>
<evidence type="ECO:0000256" key="2">
    <source>
        <dbReference type="ARBA" id="ARBA00006295"/>
    </source>
</evidence>
<evidence type="ECO:0000259" key="9">
    <source>
        <dbReference type="SMART" id="SM00470"/>
    </source>
</evidence>
<dbReference type="CDD" id="cd16393">
    <property type="entry name" value="SPO0J_N"/>
    <property type="match status" value="1"/>
</dbReference>
<dbReference type="EMBL" id="AYSF01000100">
    <property type="protein sequence ID" value="ESU70742.1"/>
    <property type="molecule type" value="Genomic_DNA"/>
</dbReference>
<dbReference type="AlphaFoldDB" id="A0A7U9J844"/>
<dbReference type="PANTHER" id="PTHR33375">
    <property type="entry name" value="CHROMOSOME-PARTITIONING PROTEIN PARB-RELATED"/>
    <property type="match status" value="1"/>
</dbReference>
<dbReference type="Proteomes" id="UP000018339">
    <property type="component" value="Unassembled WGS sequence"/>
</dbReference>
<feature type="DNA-binding region" description="H-T-H motif" evidence="8">
    <location>
        <begin position="190"/>
        <end position="209"/>
    </location>
</feature>
<evidence type="ECO:0000256" key="8">
    <source>
        <dbReference type="HAMAP-Rule" id="MF_02015"/>
    </source>
</evidence>
<keyword evidence="11" id="KW-1185">Reference proteome</keyword>
<dbReference type="Gene3D" id="1.10.10.2830">
    <property type="match status" value="1"/>
</dbReference>
<dbReference type="GO" id="GO:0003677">
    <property type="term" value="F:DNA binding"/>
    <property type="evidence" value="ECO:0007669"/>
    <property type="project" value="UniProtKB-UniRule"/>
</dbReference>
<dbReference type="GO" id="GO:0005694">
    <property type="term" value="C:chromosome"/>
    <property type="evidence" value="ECO:0007669"/>
    <property type="project" value="TreeGrafter"/>
</dbReference>
<gene>
    <name evidence="8" type="primary">noc</name>
    <name evidence="10" type="ORF">T260_17480</name>
</gene>
<evidence type="ECO:0000256" key="6">
    <source>
        <dbReference type="ARBA" id="ARBA00023210"/>
    </source>
</evidence>
<reference evidence="10 11" key="1">
    <citation type="journal article" date="2014" name="Genome Announc.">
        <title>Draft Genome Sequence of Geobacillus thermopakistaniensis Strain MAS1.</title>
        <authorList>
            <person name="Siddiqui M.A."/>
            <person name="Rashid N."/>
            <person name="Ayyampalayam S."/>
            <person name="Whitman W.B."/>
        </authorList>
    </citation>
    <scope>NUCLEOTIDE SEQUENCE [LARGE SCALE GENOMIC DNA]</scope>
    <source>
        <strain evidence="10 11">MAS1</strain>
    </source>
</reference>
<dbReference type="InterPro" id="IPR050336">
    <property type="entry name" value="Chromosome_partition/occlusion"/>
</dbReference>
<dbReference type="GO" id="GO:0045881">
    <property type="term" value="P:positive regulation of sporulation resulting in formation of a cellular spore"/>
    <property type="evidence" value="ECO:0007669"/>
    <property type="project" value="TreeGrafter"/>
</dbReference>
<dbReference type="InterPro" id="IPR023705">
    <property type="entry name" value="Nucleoid_occlusion_protein"/>
</dbReference>
<dbReference type="InterPro" id="IPR003115">
    <property type="entry name" value="ParB_N"/>
</dbReference>
<dbReference type="GO" id="GO:0000917">
    <property type="term" value="P:division septum assembly"/>
    <property type="evidence" value="ECO:0007669"/>
    <property type="project" value="UniProtKB-KW"/>
</dbReference>
<dbReference type="FunFam" id="1.10.10.2830:FF:000001">
    <property type="entry name" value="Chromosome partitioning protein ParB"/>
    <property type="match status" value="1"/>
</dbReference>
<dbReference type="Pfam" id="PF02195">
    <property type="entry name" value="ParB_N"/>
    <property type="match status" value="1"/>
</dbReference>
<dbReference type="PANTHER" id="PTHR33375:SF8">
    <property type="entry name" value="NUCLEOID OCCLUSION PROTEIN"/>
    <property type="match status" value="1"/>
</dbReference>
<dbReference type="Gene3D" id="3.90.1530.30">
    <property type="match status" value="1"/>
</dbReference>
<keyword evidence="7 8" id="KW-0131">Cell cycle</keyword>
<keyword evidence="6 8" id="KW-0717">Septation</keyword>
<evidence type="ECO:0000256" key="3">
    <source>
        <dbReference type="ARBA" id="ARBA00022490"/>
    </source>
</evidence>
<dbReference type="GO" id="GO:0005737">
    <property type="term" value="C:cytoplasm"/>
    <property type="evidence" value="ECO:0007669"/>
    <property type="project" value="UniProtKB-UniRule"/>
</dbReference>
<sequence length="326" mass="37883">MPAEREKQAVSLPAFVPRQKTDRKAAYAGRDRDILAKYVQRWCRGMKHPFSRLFSFGEKEQEEMEEKQEREEVRHIPVKSIIPNRFQPRTMFDEEKIDELALTIRTHGIIQPIVVRECGNGRFEIIAGERRWRAVQKLGWTEIPAIIKNLNDKETASVALIENLQREELTPIEEAMAYAKLIELHDLTQEALAQRLGKGQSTIANKLRLLKLPQEVQEALLQRAITERHARALIALKDKEKQLKLLQEIIDKQLNVKQTEDRVLKLLEAGERKPKPKRKAFSRDMRIAVNTIRQSLSMVESSGVSVQSEEEEFDDYYQITIRIAKK</sequence>
<keyword evidence="5 8" id="KW-0238">DNA-binding</keyword>
<dbReference type="GO" id="GO:0007059">
    <property type="term" value="P:chromosome segregation"/>
    <property type="evidence" value="ECO:0007669"/>
    <property type="project" value="TreeGrafter"/>
</dbReference>
<dbReference type="SMART" id="SM00470">
    <property type="entry name" value="ParB"/>
    <property type="match status" value="1"/>
</dbReference>
<dbReference type="NCBIfam" id="TIGR00180">
    <property type="entry name" value="parB_part"/>
    <property type="match status" value="1"/>
</dbReference>
<dbReference type="InterPro" id="IPR036086">
    <property type="entry name" value="ParB/Sulfiredoxin_sf"/>
</dbReference>
<dbReference type="InterPro" id="IPR041468">
    <property type="entry name" value="HTH_ParB/Spo0J"/>
</dbReference>